<evidence type="ECO:0000256" key="7">
    <source>
        <dbReference type="ARBA" id="ARBA00023033"/>
    </source>
</evidence>
<sequence length="510" mass="58630">MFLVLGLILASALFVGLLIYQLKFKHLIDVTRDLGSPPTLPVVGHGYHFVGKAPHELVLMLRSFMDIYSKDQTLKVWLGPELNLLMGNPKDVEVVLGTLRFNDKAGEYKALEPWLKEGLLISRGRKWHKRRKIITPAFHFKILYQFVNVFERESRTLLQNLERERRQQGQTGFNLYDWINLCTMDTICETAMGVSINAQTNVDSDYVRAVKTISMVLHKRMFNIFYRFDLTYMLTPLARAERQALNVLHNFTEKIIVQRREELLRGGVQQTTDGAEVGAKRKMAFLDILLQSNIDDKPLTNMDIREEVDTFMFEGHDTTSSAITFFFYNIALYPECQRKCIEEIVSVLGNDRETPVTYDLLNKLHYVDLCIKETLRMYPSVPLLGRKVLQECEINGKIIPAGTNIGISPLFLGRREDLFSEPNTFKPERFDVVTSAEKLNPYAYIPFSAGPRNCIGQKFAILEIKAIAANVLRHYEIEFVGNAEEPPVLIAELILRTKDPLMFKLKERVI</sequence>
<dbReference type="RefSeq" id="XP_023166055.2">
    <property type="nucleotide sequence ID" value="XM_023310287.2"/>
</dbReference>
<dbReference type="PANTHER" id="PTHR24291">
    <property type="entry name" value="CYTOCHROME P450 FAMILY 4"/>
    <property type="match status" value="1"/>
</dbReference>
<dbReference type="OMA" id="RPEYIEY"/>
<reference evidence="11" key="1">
    <citation type="submission" date="2025-08" db="UniProtKB">
        <authorList>
            <consortium name="RefSeq"/>
        </authorList>
    </citation>
    <scope>IDENTIFICATION</scope>
    <source>
        <strain evidence="11">15085-1641.00</strain>
        <tissue evidence="11">Whole body</tissue>
    </source>
</reference>
<comment type="cofactor">
    <cofactor evidence="1 8">
        <name>heme</name>
        <dbReference type="ChEBI" id="CHEBI:30413"/>
    </cofactor>
</comment>
<evidence type="ECO:0000256" key="4">
    <source>
        <dbReference type="ARBA" id="ARBA00022723"/>
    </source>
</evidence>
<dbReference type="InterPro" id="IPR036396">
    <property type="entry name" value="Cyt_P450_sf"/>
</dbReference>
<evidence type="ECO:0000256" key="9">
    <source>
        <dbReference type="RuleBase" id="RU000461"/>
    </source>
</evidence>
<dbReference type="InterPro" id="IPR002401">
    <property type="entry name" value="Cyt_P450_E_grp-I"/>
</dbReference>
<evidence type="ECO:0000256" key="8">
    <source>
        <dbReference type="PIRSR" id="PIRSR602401-1"/>
    </source>
</evidence>
<keyword evidence="4 8" id="KW-0479">Metal-binding</keyword>
<dbReference type="CDD" id="cd20628">
    <property type="entry name" value="CYP4"/>
    <property type="match status" value="1"/>
</dbReference>
<dbReference type="InterPro" id="IPR017972">
    <property type="entry name" value="Cyt_P450_CS"/>
</dbReference>
<evidence type="ECO:0000256" key="1">
    <source>
        <dbReference type="ARBA" id="ARBA00001971"/>
    </source>
</evidence>
<accession>A0A6J1LQT8</accession>
<dbReference type="GO" id="GO:0004497">
    <property type="term" value="F:monooxygenase activity"/>
    <property type="evidence" value="ECO:0007669"/>
    <property type="project" value="UniProtKB-KW"/>
</dbReference>
<evidence type="ECO:0000256" key="3">
    <source>
        <dbReference type="ARBA" id="ARBA00022617"/>
    </source>
</evidence>
<dbReference type="OrthoDB" id="1470350at2759"/>
<evidence type="ECO:0000256" key="5">
    <source>
        <dbReference type="ARBA" id="ARBA00023002"/>
    </source>
</evidence>
<keyword evidence="10" id="KW-1185">Reference proteome</keyword>
<dbReference type="GeneID" id="111596155"/>
<keyword evidence="6 8" id="KW-0408">Iron</keyword>
<dbReference type="KEGG" id="dhe:111596155"/>
<feature type="binding site" description="axial binding residue" evidence="8">
    <location>
        <position position="454"/>
    </location>
    <ligand>
        <name>heme</name>
        <dbReference type="ChEBI" id="CHEBI:30413"/>
    </ligand>
    <ligandPart>
        <name>Fe</name>
        <dbReference type="ChEBI" id="CHEBI:18248"/>
    </ligandPart>
</feature>
<dbReference type="GO" id="GO:0020037">
    <property type="term" value="F:heme binding"/>
    <property type="evidence" value="ECO:0007669"/>
    <property type="project" value="InterPro"/>
</dbReference>
<keyword evidence="5 9" id="KW-0560">Oxidoreductase</keyword>
<protein>
    <submittedName>
        <fullName evidence="11">Cytochrome P450 4d1-like</fullName>
    </submittedName>
</protein>
<name>A0A6J1LQT8_DROHY</name>
<dbReference type="Gene3D" id="1.10.630.10">
    <property type="entry name" value="Cytochrome P450"/>
    <property type="match status" value="1"/>
</dbReference>
<keyword evidence="3 8" id="KW-0349">Heme</keyword>
<gene>
    <name evidence="11" type="primary">LOC111596155</name>
</gene>
<dbReference type="PROSITE" id="PS00086">
    <property type="entry name" value="CYTOCHROME_P450"/>
    <property type="match status" value="1"/>
</dbReference>
<dbReference type="PANTHER" id="PTHR24291:SF203">
    <property type="entry name" value="CYTOCHROME P450 4D1-RELATED"/>
    <property type="match status" value="1"/>
</dbReference>
<keyword evidence="7 9" id="KW-0503">Monooxygenase</keyword>
<dbReference type="PRINTS" id="PR00385">
    <property type="entry name" value="P450"/>
</dbReference>
<dbReference type="InterPro" id="IPR001128">
    <property type="entry name" value="Cyt_P450"/>
</dbReference>
<evidence type="ECO:0000313" key="10">
    <source>
        <dbReference type="Proteomes" id="UP000504633"/>
    </source>
</evidence>
<comment type="similarity">
    <text evidence="2 9">Belongs to the cytochrome P450 family.</text>
</comment>
<evidence type="ECO:0000256" key="2">
    <source>
        <dbReference type="ARBA" id="ARBA00010617"/>
    </source>
</evidence>
<dbReference type="GO" id="GO:0016705">
    <property type="term" value="F:oxidoreductase activity, acting on paired donors, with incorporation or reduction of molecular oxygen"/>
    <property type="evidence" value="ECO:0007669"/>
    <property type="project" value="InterPro"/>
</dbReference>
<evidence type="ECO:0000313" key="11">
    <source>
        <dbReference type="RefSeq" id="XP_023166055.2"/>
    </source>
</evidence>
<dbReference type="AlphaFoldDB" id="A0A6J1LQT8"/>
<dbReference type="SUPFAM" id="SSF48264">
    <property type="entry name" value="Cytochrome P450"/>
    <property type="match status" value="1"/>
</dbReference>
<proteinExistence type="inferred from homology"/>
<dbReference type="GO" id="GO:0005506">
    <property type="term" value="F:iron ion binding"/>
    <property type="evidence" value="ECO:0007669"/>
    <property type="project" value="InterPro"/>
</dbReference>
<dbReference type="Proteomes" id="UP000504633">
    <property type="component" value="Unplaced"/>
</dbReference>
<evidence type="ECO:0000256" key="6">
    <source>
        <dbReference type="ARBA" id="ARBA00023004"/>
    </source>
</evidence>
<dbReference type="Pfam" id="PF00067">
    <property type="entry name" value="p450"/>
    <property type="match status" value="1"/>
</dbReference>
<organism evidence="10 11">
    <name type="scientific">Drosophila hydei</name>
    <name type="common">Fruit fly</name>
    <dbReference type="NCBI Taxonomy" id="7224"/>
    <lineage>
        <taxon>Eukaryota</taxon>
        <taxon>Metazoa</taxon>
        <taxon>Ecdysozoa</taxon>
        <taxon>Arthropoda</taxon>
        <taxon>Hexapoda</taxon>
        <taxon>Insecta</taxon>
        <taxon>Pterygota</taxon>
        <taxon>Neoptera</taxon>
        <taxon>Endopterygota</taxon>
        <taxon>Diptera</taxon>
        <taxon>Brachycera</taxon>
        <taxon>Muscomorpha</taxon>
        <taxon>Ephydroidea</taxon>
        <taxon>Drosophilidae</taxon>
        <taxon>Drosophila</taxon>
    </lineage>
</organism>
<dbReference type="PRINTS" id="PR00463">
    <property type="entry name" value="EP450I"/>
</dbReference>
<dbReference type="InterPro" id="IPR050196">
    <property type="entry name" value="Cytochrome_P450_Monoox"/>
</dbReference>